<name>A0ABU3RPL7_9BACL</name>
<evidence type="ECO:0000313" key="1">
    <source>
        <dbReference type="EMBL" id="MDU0206261.1"/>
    </source>
</evidence>
<accession>A0ABU3RPL7</accession>
<comment type="caution">
    <text evidence="1">The sequence shown here is derived from an EMBL/GenBank/DDBJ whole genome shotgun (WGS) entry which is preliminary data.</text>
</comment>
<proteinExistence type="predicted"/>
<protein>
    <submittedName>
        <fullName evidence="1">Uncharacterized protein</fullName>
    </submittedName>
</protein>
<keyword evidence="2" id="KW-1185">Reference proteome</keyword>
<dbReference type="Proteomes" id="UP001260980">
    <property type="component" value="Unassembled WGS sequence"/>
</dbReference>
<sequence>MSETQELTKEHPEPERYEIQLKGYLDAGWHCWFDWLSLTHESDGTTVLIVQIADQPPLNGLFRKVRDLGLPLCQSSQTGERAGWLREHESQLFE</sequence>
<evidence type="ECO:0000313" key="2">
    <source>
        <dbReference type="Proteomes" id="UP001260980"/>
    </source>
</evidence>
<gene>
    <name evidence="1" type="ORF">RQP52_34880</name>
</gene>
<dbReference type="EMBL" id="JAWCUD010000022">
    <property type="protein sequence ID" value="MDU0206261.1"/>
    <property type="molecule type" value="Genomic_DNA"/>
</dbReference>
<reference evidence="1 2" key="1">
    <citation type="submission" date="2023-10" db="EMBL/GenBank/DDBJ databases">
        <title>Paenibacillus strain PFR10 Genome sequencing and assembly.</title>
        <authorList>
            <person name="Kim I."/>
        </authorList>
    </citation>
    <scope>NUCLEOTIDE SEQUENCE [LARGE SCALE GENOMIC DNA]</scope>
    <source>
        <strain evidence="1 2">PFR10</strain>
    </source>
</reference>
<organism evidence="1 2">
    <name type="scientific">Paenibacillus violae</name>
    <dbReference type="NCBI Taxonomy" id="3077234"/>
    <lineage>
        <taxon>Bacteria</taxon>
        <taxon>Bacillati</taxon>
        <taxon>Bacillota</taxon>
        <taxon>Bacilli</taxon>
        <taxon>Bacillales</taxon>
        <taxon>Paenibacillaceae</taxon>
        <taxon>Paenibacillus</taxon>
    </lineage>
</organism>
<dbReference type="RefSeq" id="WP_315956062.1">
    <property type="nucleotide sequence ID" value="NZ_JAWCUD010000022.1"/>
</dbReference>